<evidence type="ECO:0000259" key="1">
    <source>
        <dbReference type="Pfam" id="PF01814"/>
    </source>
</evidence>
<dbReference type="InterPro" id="IPR012312">
    <property type="entry name" value="Hemerythrin-like"/>
</dbReference>
<dbReference type="PANTHER" id="PTHR39966">
    <property type="entry name" value="BLL2471 PROTEIN-RELATED"/>
    <property type="match status" value="1"/>
</dbReference>
<dbReference type="Gene3D" id="1.20.120.520">
    <property type="entry name" value="nmb1532 protein domain like"/>
    <property type="match status" value="1"/>
</dbReference>
<dbReference type="GO" id="GO:0005886">
    <property type="term" value="C:plasma membrane"/>
    <property type="evidence" value="ECO:0007669"/>
    <property type="project" value="TreeGrafter"/>
</dbReference>
<sequence>MNSSQVSRMLDDEHRANIALLGQVEQLLSRSPRYDPACAGLLGQLVRLLENDVDRHFAFEEEQLFPRMAEGGDGGMAGLLQEEHDAIREVCAELLPLAREAAKGAIDEAGWSALRPLGMELVERQVAHIQKETMALLPLLDDLLDEESDRELAFAYSAA</sequence>
<reference evidence="2 3" key="1">
    <citation type="journal article" date="2020" name="Nature">
        <title>Bacterial chemolithoautotrophy via manganese oxidation.</title>
        <authorList>
            <person name="Yu H."/>
            <person name="Leadbetter J.R."/>
        </authorList>
    </citation>
    <scope>NUCLEOTIDE SEQUENCE [LARGE SCALE GENOMIC DNA]</scope>
    <source>
        <strain evidence="2 3">RBP-1</strain>
    </source>
</reference>
<organism evidence="2 3">
    <name type="scientific">Ramlibacter lithotrophicus</name>
    <dbReference type="NCBI Taxonomy" id="2606681"/>
    <lineage>
        <taxon>Bacteria</taxon>
        <taxon>Pseudomonadati</taxon>
        <taxon>Pseudomonadota</taxon>
        <taxon>Betaproteobacteria</taxon>
        <taxon>Burkholderiales</taxon>
        <taxon>Comamonadaceae</taxon>
        <taxon>Ramlibacter</taxon>
    </lineage>
</organism>
<dbReference type="PANTHER" id="PTHR39966:SF3">
    <property type="entry name" value="DUF438 DOMAIN-CONTAINING PROTEIN"/>
    <property type="match status" value="1"/>
</dbReference>
<feature type="domain" description="Hemerythrin-like" evidence="1">
    <location>
        <begin position="8"/>
        <end position="140"/>
    </location>
</feature>
<keyword evidence="3" id="KW-1185">Reference proteome</keyword>
<protein>
    <submittedName>
        <fullName evidence="2">Hemerythrin domain-containing protein</fullName>
    </submittedName>
</protein>
<evidence type="ECO:0000313" key="2">
    <source>
        <dbReference type="EMBL" id="NKE67980.1"/>
    </source>
</evidence>
<name>A0A7X6DIX8_9BURK</name>
<evidence type="ECO:0000313" key="3">
    <source>
        <dbReference type="Proteomes" id="UP000521868"/>
    </source>
</evidence>
<dbReference type="Proteomes" id="UP000521868">
    <property type="component" value="Unassembled WGS sequence"/>
</dbReference>
<dbReference type="AlphaFoldDB" id="A0A7X6DIX8"/>
<accession>A0A7X6DIX8</accession>
<comment type="caution">
    <text evidence="2">The sequence shown here is derived from an EMBL/GenBank/DDBJ whole genome shotgun (WGS) entry which is preliminary data.</text>
</comment>
<dbReference type="Pfam" id="PF01814">
    <property type="entry name" value="Hemerythrin"/>
    <property type="match status" value="1"/>
</dbReference>
<dbReference type="EMBL" id="VTOX01000008">
    <property type="protein sequence ID" value="NKE67980.1"/>
    <property type="molecule type" value="Genomic_DNA"/>
</dbReference>
<gene>
    <name evidence="2" type="ORF">RAMLITH_19335</name>
</gene>
<dbReference type="RefSeq" id="WP_168109109.1">
    <property type="nucleotide sequence ID" value="NZ_VTOX01000008.1"/>
</dbReference>
<proteinExistence type="predicted"/>